<dbReference type="EMBL" id="CP017812">
    <property type="protein sequence ID" value="AOZ72853.1"/>
    <property type="molecule type" value="Genomic_DNA"/>
</dbReference>
<keyword evidence="12 16" id="KW-0238">DNA-binding</keyword>
<keyword evidence="5 16" id="KW-0808">Transferase</keyword>
<dbReference type="InterPro" id="IPR001126">
    <property type="entry name" value="UmuC"/>
</dbReference>
<evidence type="ECO:0000256" key="7">
    <source>
        <dbReference type="ARBA" id="ARBA00022705"/>
    </source>
</evidence>
<evidence type="ECO:0000256" key="14">
    <source>
        <dbReference type="ARBA" id="ARBA00025589"/>
    </source>
</evidence>
<dbReference type="InterPro" id="IPR043128">
    <property type="entry name" value="Rev_trsase/Diguanyl_cyclase"/>
</dbReference>
<dbReference type="Pfam" id="PF00817">
    <property type="entry name" value="IMS"/>
    <property type="match status" value="1"/>
</dbReference>
<organism evidence="18 19">
    <name type="scientific">Boudabousia tangfeifanii</name>
    <dbReference type="NCBI Taxonomy" id="1912795"/>
    <lineage>
        <taxon>Bacteria</taxon>
        <taxon>Bacillati</taxon>
        <taxon>Actinomycetota</taxon>
        <taxon>Actinomycetes</taxon>
        <taxon>Actinomycetales</taxon>
        <taxon>Actinomycetaceae</taxon>
        <taxon>Boudabousia</taxon>
    </lineage>
</organism>
<dbReference type="InterPro" id="IPR043502">
    <property type="entry name" value="DNA/RNA_pol_sf"/>
</dbReference>
<dbReference type="SUPFAM" id="SSF56672">
    <property type="entry name" value="DNA/RNA polymerases"/>
    <property type="match status" value="1"/>
</dbReference>
<gene>
    <name evidence="16" type="primary">dinB</name>
    <name evidence="18" type="ORF">BK816_05720</name>
</gene>
<evidence type="ECO:0000256" key="9">
    <source>
        <dbReference type="ARBA" id="ARBA00022763"/>
    </source>
</evidence>
<evidence type="ECO:0000256" key="1">
    <source>
        <dbReference type="ARBA" id="ARBA00004496"/>
    </source>
</evidence>
<dbReference type="GO" id="GO:0042276">
    <property type="term" value="P:error-prone translesion synthesis"/>
    <property type="evidence" value="ECO:0007669"/>
    <property type="project" value="TreeGrafter"/>
</dbReference>
<dbReference type="Gene3D" id="3.30.1490.100">
    <property type="entry name" value="DNA polymerase, Y-family, little finger domain"/>
    <property type="match status" value="1"/>
</dbReference>
<dbReference type="GO" id="GO:0005829">
    <property type="term" value="C:cytosol"/>
    <property type="evidence" value="ECO:0007669"/>
    <property type="project" value="TreeGrafter"/>
</dbReference>
<dbReference type="Gene3D" id="3.30.70.270">
    <property type="match status" value="1"/>
</dbReference>
<keyword evidence="4 16" id="KW-0963">Cytoplasm</keyword>
<keyword evidence="6 16" id="KW-0548">Nucleotidyltransferase</keyword>
<dbReference type="InterPro" id="IPR017961">
    <property type="entry name" value="DNA_pol_Y-fam_little_finger"/>
</dbReference>
<dbReference type="KEGG" id="avu:BK816_05720"/>
<keyword evidence="7 16" id="KW-0235">DNA replication</keyword>
<dbReference type="PROSITE" id="PS50173">
    <property type="entry name" value="UMUC"/>
    <property type="match status" value="1"/>
</dbReference>
<dbReference type="InterPro" id="IPR036775">
    <property type="entry name" value="DNA_pol_Y-fam_lit_finger_sf"/>
</dbReference>
<evidence type="ECO:0000313" key="19">
    <source>
        <dbReference type="Proteomes" id="UP000176288"/>
    </source>
</evidence>
<dbReference type="GO" id="GO:0000287">
    <property type="term" value="F:magnesium ion binding"/>
    <property type="evidence" value="ECO:0007669"/>
    <property type="project" value="UniProtKB-UniRule"/>
</dbReference>
<dbReference type="GO" id="GO:0003684">
    <property type="term" value="F:damaged DNA binding"/>
    <property type="evidence" value="ECO:0007669"/>
    <property type="project" value="InterPro"/>
</dbReference>
<dbReference type="InterPro" id="IPR050116">
    <property type="entry name" value="DNA_polymerase-Y"/>
</dbReference>
<dbReference type="Gene3D" id="3.40.1170.60">
    <property type="match status" value="1"/>
</dbReference>
<feature type="domain" description="UmuC" evidence="17">
    <location>
        <begin position="23"/>
        <end position="203"/>
    </location>
</feature>
<evidence type="ECO:0000256" key="8">
    <source>
        <dbReference type="ARBA" id="ARBA00022723"/>
    </source>
</evidence>
<dbReference type="PANTHER" id="PTHR11076">
    <property type="entry name" value="DNA REPAIR POLYMERASE UMUC / TRANSFERASE FAMILY MEMBER"/>
    <property type="match status" value="1"/>
</dbReference>
<dbReference type="RefSeq" id="WP_071164318.1">
    <property type="nucleotide sequence ID" value="NZ_CP017812.1"/>
</dbReference>
<keyword evidence="8 16" id="KW-0479">Metal-binding</keyword>
<dbReference type="AlphaFoldDB" id="A0A1D9ML08"/>
<reference evidence="18 19" key="1">
    <citation type="submission" date="2016-10" db="EMBL/GenBank/DDBJ databases">
        <title>Actinomyces aegypiusis sp. nov., isolated from the Aegypius monachus in Qinghai Tibet Plateau China.</title>
        <authorList>
            <person name="Wang Y."/>
        </authorList>
    </citation>
    <scope>NUCLEOTIDE SEQUENCE [LARGE SCALE GENOMIC DNA]</scope>
    <source>
        <strain evidence="18 19">VUL4_3</strain>
    </source>
</reference>
<dbReference type="CDD" id="cd03586">
    <property type="entry name" value="PolY_Pol_IV_kappa"/>
    <property type="match status" value="1"/>
</dbReference>
<comment type="function">
    <text evidence="14 16">Poorly processive, error-prone DNA polymerase involved in untargeted mutagenesis. Copies undamaged DNA at stalled replication forks, which arise in vivo from mismatched or misaligned primer ends. These misaligned primers can be extended by PolIV. Exhibits no 3'-5' exonuclease (proofreading) activity. May be involved in translesional synthesis, in conjunction with the beta clamp from PolIII.</text>
</comment>
<accession>A0A1D9ML08</accession>
<dbReference type="GO" id="GO:0006261">
    <property type="term" value="P:DNA-templated DNA replication"/>
    <property type="evidence" value="ECO:0007669"/>
    <property type="project" value="UniProtKB-UniRule"/>
</dbReference>
<evidence type="ECO:0000256" key="10">
    <source>
        <dbReference type="ARBA" id="ARBA00022842"/>
    </source>
</evidence>
<dbReference type="Proteomes" id="UP000176288">
    <property type="component" value="Chromosome"/>
</dbReference>
<evidence type="ECO:0000256" key="4">
    <source>
        <dbReference type="ARBA" id="ARBA00022490"/>
    </source>
</evidence>
<dbReference type="Pfam" id="PF11799">
    <property type="entry name" value="IMS_C"/>
    <property type="match status" value="1"/>
</dbReference>
<feature type="active site" evidence="16">
    <location>
        <position position="122"/>
    </location>
</feature>
<sequence>MSNKSRSLQAKRDWGSDDTDCNLLHVDMDCFFAAVEMREQPQYQNRPLIVAGSGRRSVVAAANYPARAFGIHSAMPAAQALQKCPQVIVCPPRIDYYRQVSKQVMAIFDRFTAQVEPVSVDEAFLDIKGARRRLGSAPQIAAQIKEALAKELHLPASIGISAIKFVAKIASAHAKPNGLLLIPKAQTVPFLHCLSVGALWGVGPATAKKLASHGVTEVAELAEVPLPTLISWVGNAAGQHLHQLAWGIDPRGVEGSAAEKSISKEHTFETNLRDVSALQQQILAQSHEVARRLRRQELVAGGASLKLRTADFKTVTRSVRLDPPSALAHDIYQAIVGLIPRPLPAGGIRLVGVRADSLRHQSEGIQLRLDEDGRQAAAEAALDQVQNKFGSSALAPASLLRRNDAN</sequence>
<keyword evidence="9 16" id="KW-0227">DNA damage</keyword>
<dbReference type="HAMAP" id="MF_01113">
    <property type="entry name" value="DNApol_IV"/>
    <property type="match status" value="1"/>
</dbReference>
<feature type="binding site" evidence="16">
    <location>
        <position position="121"/>
    </location>
    <ligand>
        <name>Mg(2+)</name>
        <dbReference type="ChEBI" id="CHEBI:18420"/>
    </ligand>
</feature>
<dbReference type="Pfam" id="PF21999">
    <property type="entry name" value="IMS_HHH_1"/>
    <property type="match status" value="1"/>
</dbReference>
<evidence type="ECO:0000313" key="18">
    <source>
        <dbReference type="EMBL" id="AOZ72853.1"/>
    </source>
</evidence>
<dbReference type="EC" id="2.7.7.7" evidence="16"/>
<keyword evidence="19" id="KW-1185">Reference proteome</keyword>
<protein>
    <recommendedName>
        <fullName evidence="16">DNA polymerase IV</fullName>
        <shortName evidence="16">Pol IV</shortName>
        <ecNumber evidence="16">2.7.7.7</ecNumber>
    </recommendedName>
</protein>
<comment type="catalytic activity">
    <reaction evidence="15 16">
        <text>DNA(n) + a 2'-deoxyribonucleoside 5'-triphosphate = DNA(n+1) + diphosphate</text>
        <dbReference type="Rhea" id="RHEA:22508"/>
        <dbReference type="Rhea" id="RHEA-COMP:17339"/>
        <dbReference type="Rhea" id="RHEA-COMP:17340"/>
        <dbReference type="ChEBI" id="CHEBI:33019"/>
        <dbReference type="ChEBI" id="CHEBI:61560"/>
        <dbReference type="ChEBI" id="CHEBI:173112"/>
        <dbReference type="EC" id="2.7.7.7"/>
    </reaction>
</comment>
<comment type="similarity">
    <text evidence="2 16">Belongs to the DNA polymerase type-Y family.</text>
</comment>
<dbReference type="SUPFAM" id="SSF100879">
    <property type="entry name" value="Lesion bypass DNA polymerase (Y-family), little finger domain"/>
    <property type="match status" value="1"/>
</dbReference>
<evidence type="ECO:0000256" key="13">
    <source>
        <dbReference type="ARBA" id="ARBA00023204"/>
    </source>
</evidence>
<dbReference type="GO" id="GO:0003887">
    <property type="term" value="F:DNA-directed DNA polymerase activity"/>
    <property type="evidence" value="ECO:0007669"/>
    <property type="project" value="UniProtKB-UniRule"/>
</dbReference>
<feature type="site" description="Substrate discrimination" evidence="16">
    <location>
        <position position="32"/>
    </location>
</feature>
<proteinExistence type="inferred from homology"/>
<keyword evidence="10 16" id="KW-0460">Magnesium</keyword>
<name>A0A1D9ML08_9ACTO</name>
<dbReference type="OrthoDB" id="9808813at2"/>
<evidence type="ECO:0000256" key="5">
    <source>
        <dbReference type="ARBA" id="ARBA00022679"/>
    </source>
</evidence>
<comment type="cofactor">
    <cofactor evidence="16">
        <name>Mg(2+)</name>
        <dbReference type="ChEBI" id="CHEBI:18420"/>
    </cofactor>
    <text evidence="16">Binds 2 magnesium ions per subunit.</text>
</comment>
<keyword evidence="13 16" id="KW-0234">DNA repair</keyword>
<evidence type="ECO:0000259" key="17">
    <source>
        <dbReference type="PROSITE" id="PS50173"/>
    </source>
</evidence>
<dbReference type="InterPro" id="IPR053848">
    <property type="entry name" value="IMS_HHH_1"/>
</dbReference>
<comment type="subunit">
    <text evidence="16">Monomer.</text>
</comment>
<dbReference type="PANTHER" id="PTHR11076:SF33">
    <property type="entry name" value="DNA POLYMERASE KAPPA"/>
    <property type="match status" value="1"/>
</dbReference>
<evidence type="ECO:0000256" key="12">
    <source>
        <dbReference type="ARBA" id="ARBA00023125"/>
    </source>
</evidence>
<keyword evidence="3 16" id="KW-0515">Mutator protein</keyword>
<evidence type="ECO:0000256" key="3">
    <source>
        <dbReference type="ARBA" id="ARBA00022457"/>
    </source>
</evidence>
<dbReference type="InterPro" id="IPR022880">
    <property type="entry name" value="DNApol_IV"/>
</dbReference>
<evidence type="ECO:0000256" key="11">
    <source>
        <dbReference type="ARBA" id="ARBA00022932"/>
    </source>
</evidence>
<feature type="binding site" evidence="16">
    <location>
        <position position="27"/>
    </location>
    <ligand>
        <name>Mg(2+)</name>
        <dbReference type="ChEBI" id="CHEBI:18420"/>
    </ligand>
</feature>
<evidence type="ECO:0000256" key="2">
    <source>
        <dbReference type="ARBA" id="ARBA00010945"/>
    </source>
</evidence>
<evidence type="ECO:0000256" key="15">
    <source>
        <dbReference type="ARBA" id="ARBA00049244"/>
    </source>
</evidence>
<comment type="subcellular location">
    <subcellularLocation>
        <location evidence="1 16">Cytoplasm</location>
    </subcellularLocation>
</comment>
<dbReference type="NCBIfam" id="NF002677">
    <property type="entry name" value="PRK02406.1"/>
    <property type="match status" value="1"/>
</dbReference>
<dbReference type="GO" id="GO:0006281">
    <property type="term" value="P:DNA repair"/>
    <property type="evidence" value="ECO:0007669"/>
    <property type="project" value="UniProtKB-UniRule"/>
</dbReference>
<dbReference type="GO" id="GO:0009432">
    <property type="term" value="P:SOS response"/>
    <property type="evidence" value="ECO:0007669"/>
    <property type="project" value="TreeGrafter"/>
</dbReference>
<dbReference type="STRING" id="1912795.BK816_05720"/>
<evidence type="ECO:0000256" key="6">
    <source>
        <dbReference type="ARBA" id="ARBA00022695"/>
    </source>
</evidence>
<evidence type="ECO:0000256" key="16">
    <source>
        <dbReference type="HAMAP-Rule" id="MF_01113"/>
    </source>
</evidence>
<keyword evidence="11 16" id="KW-0239">DNA-directed DNA polymerase</keyword>
<dbReference type="Gene3D" id="1.10.150.20">
    <property type="entry name" value="5' to 3' exonuclease, C-terminal subdomain"/>
    <property type="match status" value="1"/>
</dbReference>